<dbReference type="SUPFAM" id="SSF48065">
    <property type="entry name" value="DBL homology domain (DH-domain)"/>
    <property type="match status" value="1"/>
</dbReference>
<dbReference type="InterPro" id="IPR035899">
    <property type="entry name" value="DBL_dom_sf"/>
</dbReference>
<dbReference type="Pfam" id="PF01363">
    <property type="entry name" value="FYVE"/>
    <property type="match status" value="1"/>
</dbReference>
<dbReference type="PROSITE" id="PS50174">
    <property type="entry name" value="G_PATCH"/>
    <property type="match status" value="1"/>
</dbReference>
<comment type="subcellular location">
    <subcellularLocation>
        <location evidence="2">Cytoplasm</location>
        <location evidence="2">Cytoskeleton</location>
    </subcellularLocation>
    <subcellularLocation>
        <location evidence="1">Nucleus</location>
    </subcellularLocation>
</comment>
<dbReference type="InterPro" id="IPR022783">
    <property type="entry name" value="GCFC_dom"/>
</dbReference>
<evidence type="ECO:0000256" key="13">
    <source>
        <dbReference type="SAM" id="Coils"/>
    </source>
</evidence>
<keyword evidence="6" id="KW-0747">Spliceosome</keyword>
<dbReference type="Gene3D" id="2.30.29.30">
    <property type="entry name" value="Pleckstrin-homology domain (PH domain)/Phosphotyrosine-binding domain (PTB)"/>
    <property type="match status" value="2"/>
</dbReference>
<dbReference type="CDD" id="cd00160">
    <property type="entry name" value="RhoGEF"/>
    <property type="match status" value="1"/>
</dbReference>
<dbReference type="InterPro" id="IPR000467">
    <property type="entry name" value="G_patch_dom"/>
</dbReference>
<evidence type="ECO:0000256" key="12">
    <source>
        <dbReference type="PROSITE-ProRule" id="PRU00091"/>
    </source>
</evidence>
<evidence type="ECO:0000259" key="16">
    <source>
        <dbReference type="PROSITE" id="PS50010"/>
    </source>
</evidence>
<evidence type="ECO:0000313" key="20">
    <source>
        <dbReference type="Proteomes" id="UP000310200"/>
    </source>
</evidence>
<dbReference type="PANTHER" id="PTHR23329">
    <property type="entry name" value="TUFTELIN-INTERACTING PROTEIN 11-RELATED"/>
    <property type="match status" value="1"/>
</dbReference>
<evidence type="ECO:0000313" key="19">
    <source>
        <dbReference type="EMBL" id="TGZ48787.1"/>
    </source>
</evidence>
<keyword evidence="9" id="KW-0508">mRNA splicing</keyword>
<dbReference type="InterPro" id="IPR017455">
    <property type="entry name" value="Znf_FYVE-rel"/>
</dbReference>
<evidence type="ECO:0000259" key="17">
    <source>
        <dbReference type="PROSITE" id="PS50174"/>
    </source>
</evidence>
<keyword evidence="5" id="KW-0479">Metal-binding</keyword>
<dbReference type="PROSITE" id="PS50178">
    <property type="entry name" value="ZF_FYVE"/>
    <property type="match status" value="1"/>
</dbReference>
<dbReference type="SMART" id="SM00325">
    <property type="entry name" value="RhoGEF"/>
    <property type="match status" value="1"/>
</dbReference>
<dbReference type="InterPro" id="IPR001849">
    <property type="entry name" value="PH_domain"/>
</dbReference>
<dbReference type="Pfam" id="PF22697">
    <property type="entry name" value="SOS1_NGEF_PH"/>
    <property type="match status" value="1"/>
</dbReference>
<feature type="region of interest" description="Disordered" evidence="14">
    <location>
        <begin position="209"/>
        <end position="247"/>
    </location>
</feature>
<feature type="domain" description="G-patch" evidence="17">
    <location>
        <begin position="170"/>
        <end position="216"/>
    </location>
</feature>
<evidence type="ECO:0000256" key="7">
    <source>
        <dbReference type="ARBA" id="ARBA00022771"/>
    </source>
</evidence>
<dbReference type="Pfam" id="PF00621">
    <property type="entry name" value="RhoGEF"/>
    <property type="match status" value="1"/>
</dbReference>
<dbReference type="GO" id="GO:0071008">
    <property type="term" value="C:U2-type post-mRNA release spliceosomal complex"/>
    <property type="evidence" value="ECO:0007669"/>
    <property type="project" value="TreeGrafter"/>
</dbReference>
<evidence type="ECO:0000256" key="5">
    <source>
        <dbReference type="ARBA" id="ARBA00022723"/>
    </source>
</evidence>
<dbReference type="GO" id="GO:0005085">
    <property type="term" value="F:guanyl-nucleotide exchange factor activity"/>
    <property type="evidence" value="ECO:0007669"/>
    <property type="project" value="InterPro"/>
</dbReference>
<keyword evidence="20" id="KW-1185">Reference proteome</keyword>
<dbReference type="SMART" id="SM00233">
    <property type="entry name" value="PH"/>
    <property type="match status" value="2"/>
</dbReference>
<feature type="compositionally biased region" description="Polar residues" evidence="14">
    <location>
        <begin position="1020"/>
        <end position="1035"/>
    </location>
</feature>
<dbReference type="GO" id="GO:0000390">
    <property type="term" value="P:spliceosomal complex disassembly"/>
    <property type="evidence" value="ECO:0007669"/>
    <property type="project" value="InterPro"/>
</dbReference>
<sequence>MAFFWLKQENCKLILPTTTNGNQRYVNVFAKSIYSSVSFGKLWSLKMSEDEVESFEITDYDLENEFNIARPRRKLSKKQQMLDESSARPSFKTFKKGPKNYTAPVSFVAGGIQQAGQPKEKEDKDDEEDDEEMREIRHSSSSDIAGLRKKRNQVNPLLMKTGMGSWEMHTKGIGAKLLLQMGFEPGKGLGKQLQGISAPVEAHLRKGRGAIGAYGPEKTPKIPEKKKDDDGEEAKESKSKVSQWRKGDTSNKKKVRYCYRSVDQVLEDGKLKPNRKAPVSSDMSRVKVIDMTGPEQRILSGYHAIAGGQQCPDETVITSDKKSKVNFALPELQHNLNLLVDMCEQDIIQNDRRMRHLSDRMVALEAEKKNLSKVVDQHSQLIDTLENVLIIVDRLMNETNELSLQETAEAFKNLQDNYYEEYKMYELGELASSFVAPKIKDCLLTWNPLMQPKQPIKLFEQWKSILENGVSTLQTRTMHSYDQLVWNAWMPSIRGAIQQWTCRQPEPLIELIEYWMPLLPTWILENILDLLVLPKLTLEVEEWNPLTDTVPIHTWIHPWLPLLRNRLDTLIYPIIRRKLGSALGGWHPSDRSARLMLQPWAEVFAKGDMEAFLVKNIIPKLQITLSEFVINPHQQHLDQWNCVYEWKELIPVHIMAGLLDKFFFPKWLQVLALWLNHSPNYDQVTTWYMGWKKMLSEKLLAEPVIKEHFKKALDMMNRAVSGPQNHQPGSLEQVSYLTSLERTQPTMSQMASIVQPRMEILAEAVRTASQIPQGFKDFVQKKCEERGILFMPIPNRYKEAKQVYKVGNVQAYIDSNVLFVCHNGTTWMPTHINALLDILHYFCTAPDRQYCFELDTYQSVLARLDKFGKCPISSRDSLPKVDLKLCGLILPVQYYLETAQRSPFHGHDFAPWALGSCAISLHFALVMTRNRTQSAKWKAAFEIVSKMQRSQLRDISSWMTRLFPEPGDGSSRMVEGFKMFGSKNSSATSTFYTDLEITEDKQEFQQEDEHSKPATPGLPEQQSTTSENGNSQDSDAATGVEEQRYVRHSFHRIASFGGFPRFQSFVMSASTPAECIDITRHEETSTETSYIKMSHSVLEYRSSRYVASERRSHQYTLDTYAVSESESEEESEETRSSETDSAIVADHTEESISEPKLLAKKGSPDSKRKKALRVAQELLATEKNYVNILHLIDQVFQFRVDQENRAHPMFPPETVQHMFSNIKSIYKFHNDFLLPQFEERMQCWDSNPRIGDIMKNFAPFLKMYTEYVKNFDYAMNLISTLQNKVPRFAAIVNEIQKLDECAKLSLAHHMLSPIQRLPRYELLLKDYLRNLTEDNPDYEDTKKALELVSTAANHTNEAMKKIDKFKKLLEIQESIYDATDLVSATRELIKEGRIVKISARSGDHQERHLFLFSDLLLLCSIRLIPGPMYRLRAKFMVENLQVVEGDNLETANTFYIRDENKSVELYTHAAAEKAAWLDALFQTMQEIMRRKASLKTGSVKTSLVKADDVTRCMVCEVSFSVMKRKHNCRACGIVVCSKCSNQKLLFEDNKNMRVCRLCHAALTQPLTKSPSSPSGPVPSLLQVSASAPSVLSGYLLLKTQASKPWTKRWFALHVDFVLYSFKSESESMAMTATPMPGFMVTEGTKLPDEDPLNTKDRIRAFKMHHSRKYYYLQASSQEDKEKWMHTLELATKAELPHFTQVENESAQESQSMNDYIHYKREIESIAAAAEKRLLFCIMFCYRYLKDVWCKKTINHDM</sequence>
<dbReference type="CDD" id="cd13388">
    <property type="entry name" value="PH1_FGD1-4_like"/>
    <property type="match status" value="1"/>
</dbReference>
<dbReference type="GO" id="GO:0008270">
    <property type="term" value="F:zinc ion binding"/>
    <property type="evidence" value="ECO:0007669"/>
    <property type="project" value="UniProtKB-KW"/>
</dbReference>
<evidence type="ECO:0000259" key="18">
    <source>
        <dbReference type="PROSITE" id="PS50178"/>
    </source>
</evidence>
<feature type="domain" description="DH" evidence="16">
    <location>
        <begin position="1170"/>
        <end position="1358"/>
    </location>
</feature>
<feature type="compositionally biased region" description="Acidic residues" evidence="14">
    <location>
        <begin position="123"/>
        <end position="133"/>
    </location>
</feature>
<keyword evidence="8" id="KW-0862">Zinc</keyword>
<keyword evidence="7 12" id="KW-0863">Zinc-finger</keyword>
<feature type="region of interest" description="Disordered" evidence="14">
    <location>
        <begin position="1002"/>
        <end position="1037"/>
    </location>
</feature>
<evidence type="ECO:0000256" key="9">
    <source>
        <dbReference type="ARBA" id="ARBA00023187"/>
    </source>
</evidence>
<dbReference type="Gene3D" id="1.20.900.10">
    <property type="entry name" value="Dbl homology (DH) domain"/>
    <property type="match status" value="1"/>
</dbReference>
<evidence type="ECO:0000256" key="3">
    <source>
        <dbReference type="ARBA" id="ARBA00010900"/>
    </source>
</evidence>
<dbReference type="Proteomes" id="UP000310200">
    <property type="component" value="Unassembled WGS sequence"/>
</dbReference>
<keyword evidence="10" id="KW-0963">Cytoplasm</keyword>
<dbReference type="SUPFAM" id="SSF50729">
    <property type="entry name" value="PH domain-like"/>
    <property type="match status" value="2"/>
</dbReference>
<dbReference type="Pfam" id="PF07842">
    <property type="entry name" value="GCFC"/>
    <property type="match status" value="1"/>
</dbReference>
<evidence type="ECO:0000259" key="15">
    <source>
        <dbReference type="PROSITE" id="PS50003"/>
    </source>
</evidence>
<keyword evidence="10" id="KW-0206">Cytoskeleton</keyword>
<dbReference type="Gene3D" id="3.30.40.10">
    <property type="entry name" value="Zinc/RING finger domain, C3HC4 (zinc finger)"/>
    <property type="match status" value="1"/>
</dbReference>
<dbReference type="SMART" id="SM00064">
    <property type="entry name" value="FYVE"/>
    <property type="match status" value="1"/>
</dbReference>
<dbReference type="InterPro" id="IPR000306">
    <property type="entry name" value="Znf_FYVE"/>
</dbReference>
<dbReference type="Pfam" id="PF00169">
    <property type="entry name" value="PH"/>
    <property type="match status" value="1"/>
</dbReference>
<feature type="domain" description="FYVE-type" evidence="18">
    <location>
        <begin position="1506"/>
        <end position="1563"/>
    </location>
</feature>
<evidence type="ECO:0000256" key="6">
    <source>
        <dbReference type="ARBA" id="ARBA00022728"/>
    </source>
</evidence>
<evidence type="ECO:0000256" key="4">
    <source>
        <dbReference type="ARBA" id="ARBA00022664"/>
    </source>
</evidence>
<feature type="region of interest" description="Disordered" evidence="14">
    <location>
        <begin position="109"/>
        <end position="149"/>
    </location>
</feature>
<dbReference type="PROSITE" id="PS50010">
    <property type="entry name" value="DH_2"/>
    <property type="match status" value="1"/>
</dbReference>
<dbReference type="PROSITE" id="PS50003">
    <property type="entry name" value="PH_DOMAIN"/>
    <property type="match status" value="2"/>
</dbReference>
<dbReference type="InterPro" id="IPR022159">
    <property type="entry name" value="STIP/TFIP11_N"/>
</dbReference>
<reference evidence="19 20" key="1">
    <citation type="journal article" date="2019" name="Philos. Trans. R. Soc. Lond., B, Biol. Sci.">
        <title>Ant behaviour and brain gene expression of defending hosts depend on the ecological success of the intruding social parasite.</title>
        <authorList>
            <person name="Kaur R."/>
            <person name="Stoldt M."/>
            <person name="Jongepier E."/>
            <person name="Feldmeyer B."/>
            <person name="Menzel F."/>
            <person name="Bornberg-Bauer E."/>
            <person name="Foitzik S."/>
        </authorList>
    </citation>
    <scope>NUCLEOTIDE SEQUENCE [LARGE SCALE GENOMIC DNA]</scope>
    <source>
        <tissue evidence="19">Whole body</tissue>
    </source>
</reference>
<feature type="compositionally biased region" description="Basic and acidic residues" evidence="14">
    <location>
        <begin position="1002"/>
        <end position="1012"/>
    </location>
</feature>
<dbReference type="EMBL" id="QBLH01002304">
    <property type="protein sequence ID" value="TGZ48787.1"/>
    <property type="molecule type" value="Genomic_DNA"/>
</dbReference>
<accession>A0A4S2KLM5</accession>
<dbReference type="InterPro" id="IPR045211">
    <property type="entry name" value="TFP11/STIP/Ntr1"/>
</dbReference>
<comment type="caution">
    <text evidence="19">The sequence shown here is derived from an EMBL/GenBank/DDBJ whole genome shotgun (WGS) entry which is preliminary data.</text>
</comment>
<organism evidence="19 20">
    <name type="scientific">Temnothorax longispinosus</name>
    <dbReference type="NCBI Taxonomy" id="300112"/>
    <lineage>
        <taxon>Eukaryota</taxon>
        <taxon>Metazoa</taxon>
        <taxon>Ecdysozoa</taxon>
        <taxon>Arthropoda</taxon>
        <taxon>Hexapoda</taxon>
        <taxon>Insecta</taxon>
        <taxon>Pterygota</taxon>
        <taxon>Neoptera</taxon>
        <taxon>Endopterygota</taxon>
        <taxon>Hymenoptera</taxon>
        <taxon>Apocrita</taxon>
        <taxon>Aculeata</taxon>
        <taxon>Formicoidea</taxon>
        <taxon>Formicidae</taxon>
        <taxon>Myrmicinae</taxon>
        <taxon>Temnothorax</taxon>
    </lineage>
</organism>
<evidence type="ECO:0000256" key="2">
    <source>
        <dbReference type="ARBA" id="ARBA00004245"/>
    </source>
</evidence>
<feature type="compositionally biased region" description="Basic and acidic residues" evidence="14">
    <location>
        <begin position="218"/>
        <end position="247"/>
    </location>
</feature>
<evidence type="ECO:0000256" key="8">
    <source>
        <dbReference type="ARBA" id="ARBA00022833"/>
    </source>
</evidence>
<feature type="coiled-coil region" evidence="13">
    <location>
        <begin position="354"/>
        <end position="388"/>
    </location>
</feature>
<keyword evidence="11" id="KW-0539">Nucleus</keyword>
<evidence type="ECO:0000256" key="14">
    <source>
        <dbReference type="SAM" id="MobiDB-lite"/>
    </source>
</evidence>
<dbReference type="InterPro" id="IPR013083">
    <property type="entry name" value="Znf_RING/FYVE/PHD"/>
</dbReference>
<comment type="similarity">
    <text evidence="3">Belongs to the TFP11/STIP family.</text>
</comment>
<keyword evidence="4" id="KW-0507">mRNA processing</keyword>
<dbReference type="GO" id="GO:0005856">
    <property type="term" value="C:cytoskeleton"/>
    <property type="evidence" value="ECO:0007669"/>
    <property type="project" value="UniProtKB-SubCell"/>
</dbReference>
<dbReference type="Pfam" id="PF01585">
    <property type="entry name" value="G-patch"/>
    <property type="match status" value="1"/>
</dbReference>
<dbReference type="PANTHER" id="PTHR23329:SF1">
    <property type="entry name" value="TUFTELIN-INTERACTING PROTEIN 11"/>
    <property type="match status" value="1"/>
</dbReference>
<protein>
    <submittedName>
        <fullName evidence="19">Uncharacterized protein</fullName>
    </submittedName>
</protein>
<evidence type="ECO:0000256" key="1">
    <source>
        <dbReference type="ARBA" id="ARBA00004123"/>
    </source>
</evidence>
<gene>
    <name evidence="19" type="ORF">DBV15_10028</name>
</gene>
<dbReference type="InterPro" id="IPR000219">
    <property type="entry name" value="DH_dom"/>
</dbReference>
<evidence type="ECO:0000256" key="10">
    <source>
        <dbReference type="ARBA" id="ARBA00023212"/>
    </source>
</evidence>
<evidence type="ECO:0000256" key="11">
    <source>
        <dbReference type="ARBA" id="ARBA00023242"/>
    </source>
</evidence>
<keyword evidence="13" id="KW-0175">Coiled coil</keyword>
<name>A0A4S2KLM5_9HYME</name>
<dbReference type="GO" id="GO:0003676">
    <property type="term" value="F:nucleic acid binding"/>
    <property type="evidence" value="ECO:0007669"/>
    <property type="project" value="InterPro"/>
</dbReference>
<dbReference type="CDD" id="cd00065">
    <property type="entry name" value="FYVE_like_SF"/>
    <property type="match status" value="1"/>
</dbReference>
<dbReference type="Pfam" id="PF12457">
    <property type="entry name" value="TIP_N"/>
    <property type="match status" value="1"/>
</dbReference>
<dbReference type="InterPro" id="IPR011993">
    <property type="entry name" value="PH-like_dom_sf"/>
</dbReference>
<feature type="domain" description="PH" evidence="15">
    <location>
        <begin position="1588"/>
        <end position="1692"/>
    </location>
</feature>
<proteinExistence type="inferred from homology"/>
<dbReference type="InterPro" id="IPR055251">
    <property type="entry name" value="SOS1_NGEF_PH"/>
</dbReference>
<feature type="region of interest" description="Disordered" evidence="14">
    <location>
        <begin position="1119"/>
        <end position="1142"/>
    </location>
</feature>
<dbReference type="SMART" id="SM00443">
    <property type="entry name" value="G_patch"/>
    <property type="match status" value="1"/>
</dbReference>
<dbReference type="CDD" id="cd13238">
    <property type="entry name" value="PH2_FGD4_insect-like"/>
    <property type="match status" value="1"/>
</dbReference>
<dbReference type="STRING" id="300112.A0A4S2KLM5"/>
<feature type="domain" description="PH" evidence="15">
    <location>
        <begin position="1387"/>
        <end position="1485"/>
    </location>
</feature>